<gene>
    <name evidence="3" type="primary">flaI</name>
    <name evidence="3" type="synonym">flaI-A</name>
</gene>
<dbReference type="PANTHER" id="PTHR30486">
    <property type="entry name" value="TWITCHING MOTILITY PROTEIN PILT"/>
    <property type="match status" value="1"/>
</dbReference>
<accession>A0A075GE89</accession>
<dbReference type="InterPro" id="IPR001482">
    <property type="entry name" value="T2SS/T4SS_dom"/>
</dbReference>
<dbReference type="InterPro" id="IPR050921">
    <property type="entry name" value="T4SS_GSP_E_ATPase"/>
</dbReference>
<dbReference type="InterPro" id="IPR027417">
    <property type="entry name" value="P-loop_NTPase"/>
</dbReference>
<proteinExistence type="inferred from homology"/>
<dbReference type="EMBL" id="KF900648">
    <property type="protein sequence ID" value="AIF02391.1"/>
    <property type="molecule type" value="Genomic_DNA"/>
</dbReference>
<dbReference type="Pfam" id="PF00437">
    <property type="entry name" value="T2SSE"/>
    <property type="match status" value="1"/>
</dbReference>
<comment type="similarity">
    <text evidence="1">Belongs to the GSP E family.</text>
</comment>
<dbReference type="PANTHER" id="PTHR30486:SF15">
    <property type="entry name" value="TYPE II_IV SECRETION SYSTEM ATPASE"/>
    <property type="match status" value="1"/>
</dbReference>
<evidence type="ECO:0000313" key="3">
    <source>
        <dbReference type="EMBL" id="AIF02391.1"/>
    </source>
</evidence>
<organism evidence="3">
    <name type="scientific">uncultured marine group II/III euryarchaeote KM3_156_D02</name>
    <dbReference type="NCBI Taxonomy" id="1457900"/>
    <lineage>
        <taxon>Archaea</taxon>
        <taxon>Methanobacteriati</taxon>
        <taxon>Methanobacteriota</taxon>
        <taxon>environmental samples</taxon>
    </lineage>
</organism>
<dbReference type="GO" id="GO:0016887">
    <property type="term" value="F:ATP hydrolysis activity"/>
    <property type="evidence" value="ECO:0007669"/>
    <property type="project" value="InterPro"/>
</dbReference>
<evidence type="ECO:0000259" key="2">
    <source>
        <dbReference type="Pfam" id="PF00437"/>
    </source>
</evidence>
<dbReference type="CDD" id="cd01130">
    <property type="entry name" value="VirB11-like_ATPase"/>
    <property type="match status" value="1"/>
</dbReference>
<protein>
    <submittedName>
        <fullName evidence="3">Type II/IV secretion system ATPase (FlaI-A, flaI)</fullName>
    </submittedName>
</protein>
<feature type="domain" description="Bacterial type II secretion system protein E" evidence="2">
    <location>
        <begin position="36"/>
        <end position="312"/>
    </location>
</feature>
<dbReference type="Gene3D" id="3.40.50.300">
    <property type="entry name" value="P-loop containing nucleotide triphosphate hydrolases"/>
    <property type="match status" value="1"/>
</dbReference>
<dbReference type="AlphaFoldDB" id="A0A075GE89"/>
<sequence>MSQGKLIAKYPNAHVIKQPGQDLPVYRVLKLNRSTSYGPLRPLLEDDNLEEVMFNNPSRPVMVYHRQHGMCVTNISMSEEEAVKVIQKIAAYVGRKIGLESLILDGRLPDGSRVNATLPPASPGGPTLTIRKQTQDPLTFVDLIGFGTLTPRLAALLWMFVDGMGAAPCNILVSGGTASGKTSTLNVLGLFIPSQVRLITIEDVSEIQLLHEHHVQLETVNPAKSGDPELDMDALLKNTLRMRPDRLIVGEVRGAEARTLFTAMNTGHDGCMGTVHANTAQESVQRLVNPPMSVPPIMLNALHLIIMQSKLNVGGQQVRRITEVSEMAGLEGDKPRLNTIFRWDQGKGQLVETGVPSKLRERIAKAAGVSPAKFDEMARNRQKIIETLVDRGISDIAQVSRVVQNYYQKLGR</sequence>
<evidence type="ECO:0000256" key="1">
    <source>
        <dbReference type="ARBA" id="ARBA00006611"/>
    </source>
</evidence>
<reference evidence="3" key="1">
    <citation type="journal article" date="2014" name="Genome Biol. Evol.">
        <title>Pangenome evidence for extensive interdomain horizontal transfer affecting lineage core and shell genes in uncultured planktonic thaumarchaeota and euryarchaeota.</title>
        <authorList>
            <person name="Deschamps P."/>
            <person name="Zivanovic Y."/>
            <person name="Moreira D."/>
            <person name="Rodriguez-Valera F."/>
            <person name="Lopez-Garcia P."/>
        </authorList>
    </citation>
    <scope>NUCLEOTIDE SEQUENCE</scope>
</reference>
<dbReference type="Gene3D" id="3.30.450.380">
    <property type="match status" value="1"/>
</dbReference>
<name>A0A075GE89_9EURY</name>
<dbReference type="SUPFAM" id="SSF52540">
    <property type="entry name" value="P-loop containing nucleoside triphosphate hydrolases"/>
    <property type="match status" value="1"/>
</dbReference>